<keyword evidence="2" id="KW-0813">Transport</keyword>
<dbReference type="GO" id="GO:0015833">
    <property type="term" value="P:peptide transport"/>
    <property type="evidence" value="ECO:0007669"/>
    <property type="project" value="InterPro"/>
</dbReference>
<dbReference type="RefSeq" id="WP_049739562.1">
    <property type="nucleotide sequence ID" value="NZ_BJON01000014.1"/>
</dbReference>
<dbReference type="InterPro" id="IPR003439">
    <property type="entry name" value="ABC_transporter-like_ATP-bd"/>
</dbReference>
<dbReference type="AlphaFoldDB" id="A0A0K9YPC1"/>
<dbReference type="Proteomes" id="UP000036834">
    <property type="component" value="Unassembled WGS sequence"/>
</dbReference>
<protein>
    <submittedName>
        <fullName evidence="6">ABC transporter ATP-binding protein</fullName>
    </submittedName>
    <submittedName>
        <fullName evidence="7">Peptide ABC transporter substrate-binding protein</fullName>
    </submittedName>
</protein>
<dbReference type="CDD" id="cd03257">
    <property type="entry name" value="ABC_NikE_OppD_transporters"/>
    <property type="match status" value="1"/>
</dbReference>
<dbReference type="GO" id="GO:0016887">
    <property type="term" value="F:ATP hydrolysis activity"/>
    <property type="evidence" value="ECO:0007669"/>
    <property type="project" value="InterPro"/>
</dbReference>
<dbReference type="Pfam" id="PF08352">
    <property type="entry name" value="oligo_HPY"/>
    <property type="match status" value="1"/>
</dbReference>
<feature type="domain" description="ABC transporter" evidence="5">
    <location>
        <begin position="5"/>
        <end position="256"/>
    </location>
</feature>
<dbReference type="PANTHER" id="PTHR43776">
    <property type="entry name" value="TRANSPORT ATP-BINDING PROTEIN"/>
    <property type="match status" value="1"/>
</dbReference>
<comment type="similarity">
    <text evidence="1">Belongs to the ABC transporter superfamily.</text>
</comment>
<accession>A0A0K9YPC1</accession>
<keyword evidence="4 6" id="KW-0067">ATP-binding</keyword>
<dbReference type="InterPro" id="IPR017871">
    <property type="entry name" value="ABC_transporter-like_CS"/>
</dbReference>
<dbReference type="SUPFAM" id="SSF52540">
    <property type="entry name" value="P-loop containing nucleoside triphosphate hydrolases"/>
    <property type="match status" value="1"/>
</dbReference>
<reference evidence="8" key="1">
    <citation type="submission" date="2015-07" db="EMBL/GenBank/DDBJ databases">
        <title>Genome sequencing project for genomic taxonomy and phylogenomics of Bacillus-like bacteria.</title>
        <authorList>
            <person name="Liu B."/>
            <person name="Wang J."/>
            <person name="Zhu Y."/>
            <person name="Liu G."/>
            <person name="Chen Q."/>
            <person name="Chen Z."/>
            <person name="Lan J."/>
            <person name="Che J."/>
            <person name="Ge C."/>
            <person name="Shi H."/>
            <person name="Pan Z."/>
            <person name="Liu X."/>
        </authorList>
    </citation>
    <scope>NUCLEOTIDE SEQUENCE [LARGE SCALE GENOMIC DNA]</scope>
    <source>
        <strain evidence="8">DSM 9887</strain>
    </source>
</reference>
<reference evidence="7" key="2">
    <citation type="submission" date="2015-07" db="EMBL/GenBank/DDBJ databases">
        <title>MeaNS - Measles Nucleotide Surveillance Program.</title>
        <authorList>
            <person name="Tran T."/>
            <person name="Druce J."/>
        </authorList>
    </citation>
    <scope>NUCLEOTIDE SEQUENCE</scope>
    <source>
        <strain evidence="7">DSM 9887</strain>
    </source>
</reference>
<proteinExistence type="inferred from homology"/>
<name>A0A0K9YPC1_9BACL</name>
<dbReference type="EMBL" id="LGIQ01000009">
    <property type="protein sequence ID" value="KNB70569.1"/>
    <property type="molecule type" value="Genomic_DNA"/>
</dbReference>
<dbReference type="EMBL" id="BJON01000014">
    <property type="protein sequence ID" value="GED70006.1"/>
    <property type="molecule type" value="Genomic_DNA"/>
</dbReference>
<dbReference type="InterPro" id="IPR027417">
    <property type="entry name" value="P-loop_NTPase"/>
</dbReference>
<dbReference type="PROSITE" id="PS00211">
    <property type="entry name" value="ABC_TRANSPORTER_1"/>
    <property type="match status" value="1"/>
</dbReference>
<dbReference type="InterPro" id="IPR013563">
    <property type="entry name" value="Oligopep_ABC_C"/>
</dbReference>
<dbReference type="GO" id="GO:0005524">
    <property type="term" value="F:ATP binding"/>
    <property type="evidence" value="ECO:0007669"/>
    <property type="project" value="UniProtKB-KW"/>
</dbReference>
<keyword evidence="3" id="KW-0547">Nucleotide-binding</keyword>
<comment type="caution">
    <text evidence="7">The sequence shown here is derived from an EMBL/GenBank/DDBJ whole genome shotgun (WGS) entry which is preliminary data.</text>
</comment>
<organism evidence="7 8">
    <name type="scientific">Brevibacillus reuszeri</name>
    <dbReference type="NCBI Taxonomy" id="54915"/>
    <lineage>
        <taxon>Bacteria</taxon>
        <taxon>Bacillati</taxon>
        <taxon>Bacillota</taxon>
        <taxon>Bacilli</taxon>
        <taxon>Bacillales</taxon>
        <taxon>Paenibacillaceae</taxon>
        <taxon>Brevibacillus</taxon>
    </lineage>
</organism>
<evidence type="ECO:0000313" key="9">
    <source>
        <dbReference type="Proteomes" id="UP000319578"/>
    </source>
</evidence>
<dbReference type="Pfam" id="PF00005">
    <property type="entry name" value="ABC_tran"/>
    <property type="match status" value="1"/>
</dbReference>
<keyword evidence="9" id="KW-1185">Reference proteome</keyword>
<evidence type="ECO:0000313" key="6">
    <source>
        <dbReference type="EMBL" id="GED70006.1"/>
    </source>
</evidence>
<dbReference type="OrthoDB" id="9802264at2"/>
<reference evidence="6 9" key="3">
    <citation type="submission" date="2019-06" db="EMBL/GenBank/DDBJ databases">
        <title>Whole genome shotgun sequence of Brevibacillus reuszeri NBRC 15719.</title>
        <authorList>
            <person name="Hosoyama A."/>
            <person name="Uohara A."/>
            <person name="Ohji S."/>
            <person name="Ichikawa N."/>
        </authorList>
    </citation>
    <scope>NUCLEOTIDE SEQUENCE [LARGE SCALE GENOMIC DNA]</scope>
    <source>
        <strain evidence="6 9">NBRC 15719</strain>
    </source>
</reference>
<evidence type="ECO:0000256" key="1">
    <source>
        <dbReference type="ARBA" id="ARBA00005417"/>
    </source>
</evidence>
<gene>
    <name evidence="7" type="ORF">ADS79_16795</name>
    <name evidence="6" type="ORF">BRE01_37080</name>
</gene>
<dbReference type="PROSITE" id="PS50893">
    <property type="entry name" value="ABC_TRANSPORTER_2"/>
    <property type="match status" value="1"/>
</dbReference>
<dbReference type="GO" id="GO:0055085">
    <property type="term" value="P:transmembrane transport"/>
    <property type="evidence" value="ECO:0007669"/>
    <property type="project" value="UniProtKB-ARBA"/>
</dbReference>
<evidence type="ECO:0000256" key="3">
    <source>
        <dbReference type="ARBA" id="ARBA00022741"/>
    </source>
</evidence>
<evidence type="ECO:0000313" key="8">
    <source>
        <dbReference type="Proteomes" id="UP000036834"/>
    </source>
</evidence>
<evidence type="ECO:0000313" key="7">
    <source>
        <dbReference type="EMBL" id="KNB70569.1"/>
    </source>
</evidence>
<dbReference type="InterPro" id="IPR050319">
    <property type="entry name" value="ABC_transp_ATP-bind"/>
</dbReference>
<dbReference type="FunFam" id="3.40.50.300:FF:000016">
    <property type="entry name" value="Oligopeptide ABC transporter ATP-binding component"/>
    <property type="match status" value="1"/>
</dbReference>
<sequence length="322" mass="35733">MEELLTVKQLKKYYPAGKTNFFGKHQQLLKAVDDVSFHILRGEVFGLVGESGCGKSTTGRCILRVTDPTEGSVIYDGKEVTGCSPKELLALRRDMQMVFQNPYSSLNPRMTIRQSLEEVLSVHQIAKGKEAMGRIEELMDLVGLSADVIERYPHEFSGGQLQRIGIARALSVEPRFIFADEPVSALDVSVQAQILNLLSRLREELGLTMLFVAHDLSVVEHISDRVGVMYLGQIVEMGSVEQLFQNTLHPYTQALMAAIPVPDPAIKKKELLLEGDIPSPIDPPKGCRFASRCPECFAPCREEAPVLREVTPGHFVACHLYA</sequence>
<dbReference type="InterPro" id="IPR003593">
    <property type="entry name" value="AAA+_ATPase"/>
</dbReference>
<dbReference type="STRING" id="54915.ADS79_16795"/>
<dbReference type="SMART" id="SM00382">
    <property type="entry name" value="AAA"/>
    <property type="match status" value="1"/>
</dbReference>
<dbReference type="NCBIfam" id="TIGR01727">
    <property type="entry name" value="oligo_HPY"/>
    <property type="match status" value="1"/>
</dbReference>
<dbReference type="Gene3D" id="3.40.50.300">
    <property type="entry name" value="P-loop containing nucleotide triphosphate hydrolases"/>
    <property type="match status" value="1"/>
</dbReference>
<evidence type="ECO:0000256" key="2">
    <source>
        <dbReference type="ARBA" id="ARBA00022448"/>
    </source>
</evidence>
<evidence type="ECO:0000256" key="4">
    <source>
        <dbReference type="ARBA" id="ARBA00022840"/>
    </source>
</evidence>
<dbReference type="Proteomes" id="UP000319578">
    <property type="component" value="Unassembled WGS sequence"/>
</dbReference>
<evidence type="ECO:0000259" key="5">
    <source>
        <dbReference type="PROSITE" id="PS50893"/>
    </source>
</evidence>
<dbReference type="PATRIC" id="fig|54915.3.peg.2418"/>